<dbReference type="SUPFAM" id="SSF52540">
    <property type="entry name" value="P-loop containing nucleoside triphosphate hydrolases"/>
    <property type="match status" value="1"/>
</dbReference>
<accession>A0A538TJ82</accession>
<dbReference type="Pfam" id="PF00350">
    <property type="entry name" value="Dynamin_N"/>
    <property type="match status" value="1"/>
</dbReference>
<reference evidence="3 4" key="1">
    <citation type="journal article" date="2019" name="Nat. Microbiol.">
        <title>Mediterranean grassland soil C-N compound turnover is dependent on rainfall and depth, and is mediated by genomically divergent microorganisms.</title>
        <authorList>
            <person name="Diamond S."/>
            <person name="Andeer P.F."/>
            <person name="Li Z."/>
            <person name="Crits-Christoph A."/>
            <person name="Burstein D."/>
            <person name="Anantharaman K."/>
            <person name="Lane K.R."/>
            <person name="Thomas B.C."/>
            <person name="Pan C."/>
            <person name="Northen T.R."/>
            <person name="Banfield J.F."/>
        </authorList>
    </citation>
    <scope>NUCLEOTIDE SEQUENCE [LARGE SCALE GENOMIC DNA]</scope>
    <source>
        <strain evidence="3">WS_8</strain>
    </source>
</reference>
<dbReference type="Proteomes" id="UP000316609">
    <property type="component" value="Unassembled WGS sequence"/>
</dbReference>
<dbReference type="InterPro" id="IPR045063">
    <property type="entry name" value="Dynamin_N"/>
</dbReference>
<evidence type="ECO:0000256" key="1">
    <source>
        <dbReference type="SAM" id="MobiDB-lite"/>
    </source>
</evidence>
<feature type="compositionally biased region" description="Basic residues" evidence="1">
    <location>
        <begin position="9"/>
        <end position="22"/>
    </location>
</feature>
<dbReference type="AlphaFoldDB" id="A0A538TJ82"/>
<protein>
    <recommendedName>
        <fullName evidence="2">Dynamin N-terminal domain-containing protein</fullName>
    </recommendedName>
</protein>
<gene>
    <name evidence="3" type="ORF">E6K78_10320</name>
</gene>
<evidence type="ECO:0000313" key="4">
    <source>
        <dbReference type="Proteomes" id="UP000316609"/>
    </source>
</evidence>
<name>A0A538TJ82_UNCEI</name>
<evidence type="ECO:0000259" key="2">
    <source>
        <dbReference type="Pfam" id="PF00350"/>
    </source>
</evidence>
<comment type="caution">
    <text evidence="3">The sequence shown here is derived from an EMBL/GenBank/DDBJ whole genome shotgun (WGS) entry which is preliminary data.</text>
</comment>
<feature type="region of interest" description="Disordered" evidence="1">
    <location>
        <begin position="1"/>
        <end position="22"/>
    </location>
</feature>
<evidence type="ECO:0000313" key="3">
    <source>
        <dbReference type="EMBL" id="TMQ63670.1"/>
    </source>
</evidence>
<proteinExistence type="predicted"/>
<dbReference type="InterPro" id="IPR027417">
    <property type="entry name" value="P-loop_NTPase"/>
</dbReference>
<dbReference type="Gene3D" id="3.40.50.300">
    <property type="entry name" value="P-loop containing nucleotide triphosphate hydrolases"/>
    <property type="match status" value="1"/>
</dbReference>
<dbReference type="EMBL" id="VBOY01000103">
    <property type="protein sequence ID" value="TMQ63670.1"/>
    <property type="molecule type" value="Genomic_DNA"/>
</dbReference>
<organism evidence="3 4">
    <name type="scientific">Eiseniibacteriota bacterium</name>
    <dbReference type="NCBI Taxonomy" id="2212470"/>
    <lineage>
        <taxon>Bacteria</taxon>
        <taxon>Candidatus Eiseniibacteriota</taxon>
    </lineage>
</organism>
<sequence>MPSPIAYGKRARRRARPTRRKNSRRWNEVRRVVVFDRDVWLADGVRIVDTPGTGSIHGLSTQAAYQYLDEADAVVLVLAADQPIGDEERRLLESVRSVTDRVRTPRARCCLAATRSCFVYRVPSRSASPAKWLAELMEKRIAQNLAGIRCDWMQRLNDAQWQLEAASRRQLETVARIMSDALGRARELGGADRPRRITREGELVSLLHQIDDIQEILRVGPGERSP</sequence>
<feature type="domain" description="Dynamin N-terminal" evidence="2">
    <location>
        <begin position="27"/>
        <end position="94"/>
    </location>
</feature>